<dbReference type="SUPFAM" id="SSF50475">
    <property type="entry name" value="FMN-binding split barrel"/>
    <property type="match status" value="1"/>
</dbReference>
<sequence length="176" mass="18474">MTSTAVTAATSVSTIDPAHFRSVMRHLPTGVAAVCSTNPRTATPCGLIVGTFASLSLDPPWVTFSVARTSTSWPAIARNGHFAVSLLADGQQPVCTALAGKNPDKFRSLEWEMSAYGTPHIHGSLGWIDCTLLHQLDGGDHHLIIAAVRDITAAGSGDPLIFHGGRLGSFRETTAA</sequence>
<keyword evidence="5" id="KW-1185">Reference proteome</keyword>
<dbReference type="AlphaFoldDB" id="A0A2J7Z2Q1"/>
<reference evidence="4 5" key="1">
    <citation type="submission" date="2015-09" db="EMBL/GenBank/DDBJ databases">
        <title>Genome sequence, genome mining and natural product profiling of a biocontrol bacterium Streptomyces malaysiensis F913.</title>
        <authorList>
            <person name="Xu Y."/>
            <person name="Wei J."/>
            <person name="Xie J."/>
            <person name="Li T."/>
            <person name="Zhou Z."/>
        </authorList>
    </citation>
    <scope>NUCLEOTIDE SEQUENCE [LARGE SCALE GENOMIC DNA]</scope>
    <source>
        <strain evidence="4 5">F913</strain>
    </source>
</reference>
<dbReference type="Gene3D" id="2.30.110.10">
    <property type="entry name" value="Electron Transport, Fmn-binding Protein, Chain A"/>
    <property type="match status" value="1"/>
</dbReference>
<feature type="domain" description="Flavin reductase like" evidence="3">
    <location>
        <begin position="24"/>
        <end position="169"/>
    </location>
</feature>
<evidence type="ECO:0000313" key="4">
    <source>
        <dbReference type="EMBL" id="PNG94558.1"/>
    </source>
</evidence>
<dbReference type="InterPro" id="IPR050268">
    <property type="entry name" value="NADH-dep_flavin_reductase"/>
</dbReference>
<comment type="similarity">
    <text evidence="1">Belongs to the non-flavoprotein flavin reductase family.</text>
</comment>
<evidence type="ECO:0000259" key="3">
    <source>
        <dbReference type="SMART" id="SM00903"/>
    </source>
</evidence>
<dbReference type="EMBL" id="LJIW01000001">
    <property type="protein sequence ID" value="PNG94558.1"/>
    <property type="molecule type" value="Genomic_DNA"/>
</dbReference>
<organism evidence="4 5">
    <name type="scientific">Streptomyces malaysiensis</name>
    <dbReference type="NCBI Taxonomy" id="92644"/>
    <lineage>
        <taxon>Bacteria</taxon>
        <taxon>Bacillati</taxon>
        <taxon>Actinomycetota</taxon>
        <taxon>Actinomycetes</taxon>
        <taxon>Kitasatosporales</taxon>
        <taxon>Streptomycetaceae</taxon>
        <taxon>Streptomyces</taxon>
        <taxon>Streptomyces violaceusniger group</taxon>
    </lineage>
</organism>
<dbReference type="RefSeq" id="WP_102933283.1">
    <property type="nucleotide sequence ID" value="NZ_JBHWEZ010000001.1"/>
</dbReference>
<comment type="caution">
    <text evidence="4">The sequence shown here is derived from an EMBL/GenBank/DDBJ whole genome shotgun (WGS) entry which is preliminary data.</text>
</comment>
<evidence type="ECO:0000256" key="2">
    <source>
        <dbReference type="ARBA" id="ARBA00023002"/>
    </source>
</evidence>
<dbReference type="GO" id="GO:0042602">
    <property type="term" value="F:riboflavin reductase (NADPH) activity"/>
    <property type="evidence" value="ECO:0007669"/>
    <property type="project" value="TreeGrafter"/>
</dbReference>
<accession>A0A2J7Z2Q1</accession>
<name>A0A2J7Z2Q1_STRMQ</name>
<dbReference type="PANTHER" id="PTHR30466">
    <property type="entry name" value="FLAVIN REDUCTASE"/>
    <property type="match status" value="1"/>
</dbReference>
<dbReference type="SMART" id="SM00903">
    <property type="entry name" value="Flavin_Reduct"/>
    <property type="match status" value="1"/>
</dbReference>
<gene>
    <name evidence="4" type="ORF">SMF913_10583</name>
</gene>
<proteinExistence type="inferred from homology"/>
<evidence type="ECO:0000313" key="5">
    <source>
        <dbReference type="Proteomes" id="UP000236520"/>
    </source>
</evidence>
<dbReference type="Proteomes" id="UP000236520">
    <property type="component" value="Unassembled WGS sequence"/>
</dbReference>
<keyword evidence="2" id="KW-0560">Oxidoreductase</keyword>
<protein>
    <recommendedName>
        <fullName evidence="3">Flavin reductase like domain-containing protein</fullName>
    </recommendedName>
</protein>
<dbReference type="InterPro" id="IPR012349">
    <property type="entry name" value="Split_barrel_FMN-bd"/>
</dbReference>
<dbReference type="Pfam" id="PF01613">
    <property type="entry name" value="Flavin_Reduct"/>
    <property type="match status" value="1"/>
</dbReference>
<dbReference type="GO" id="GO:0010181">
    <property type="term" value="F:FMN binding"/>
    <property type="evidence" value="ECO:0007669"/>
    <property type="project" value="InterPro"/>
</dbReference>
<dbReference type="PANTHER" id="PTHR30466:SF11">
    <property type="entry name" value="FLAVIN-DEPENDENT MONOOXYGENASE, REDUCTASE SUBUNIT HSAB"/>
    <property type="match status" value="1"/>
</dbReference>
<evidence type="ECO:0000256" key="1">
    <source>
        <dbReference type="ARBA" id="ARBA00008898"/>
    </source>
</evidence>
<dbReference type="InterPro" id="IPR002563">
    <property type="entry name" value="Flavin_Rdtase-like_dom"/>
</dbReference>